<dbReference type="Proteomes" id="UP001140074">
    <property type="component" value="Unassembled WGS sequence"/>
</dbReference>
<name>A0A9W8M2C2_9FUNG</name>
<dbReference type="GO" id="GO:0097250">
    <property type="term" value="P:mitochondrial respirasome assembly"/>
    <property type="evidence" value="ECO:0007669"/>
    <property type="project" value="InterPro"/>
</dbReference>
<dbReference type="GO" id="GO:0005739">
    <property type="term" value="C:mitochondrion"/>
    <property type="evidence" value="ECO:0007669"/>
    <property type="project" value="GOC"/>
</dbReference>
<feature type="transmembrane region" description="Helical" evidence="1">
    <location>
        <begin position="57"/>
        <end position="78"/>
    </location>
</feature>
<reference evidence="2" key="1">
    <citation type="submission" date="2022-07" db="EMBL/GenBank/DDBJ databases">
        <title>Phylogenomic reconstructions and comparative analyses of Kickxellomycotina fungi.</title>
        <authorList>
            <person name="Reynolds N.K."/>
            <person name="Stajich J.E."/>
            <person name="Barry K."/>
            <person name="Grigoriev I.V."/>
            <person name="Crous P."/>
            <person name="Smith M.E."/>
        </authorList>
    </citation>
    <scope>NUCLEOTIDE SEQUENCE</scope>
    <source>
        <strain evidence="2">RSA 476</strain>
    </source>
</reference>
<evidence type="ECO:0000313" key="3">
    <source>
        <dbReference type="Proteomes" id="UP001140074"/>
    </source>
</evidence>
<accession>A0A9W8M2C2</accession>
<dbReference type="InterPro" id="IPR010742">
    <property type="entry name" value="RCAF1"/>
</dbReference>
<dbReference type="EMBL" id="JANBUY010000333">
    <property type="protein sequence ID" value="KAJ2860010.1"/>
    <property type="molecule type" value="Genomic_DNA"/>
</dbReference>
<keyword evidence="1" id="KW-0812">Transmembrane</keyword>
<dbReference type="PANTHER" id="PTHR12906:SF0">
    <property type="entry name" value="GEL COMPLEX SUBUNIT OPTI"/>
    <property type="match status" value="1"/>
</dbReference>
<feature type="transmembrane region" description="Helical" evidence="1">
    <location>
        <begin position="30"/>
        <end position="51"/>
    </location>
</feature>
<keyword evidence="1" id="KW-0472">Membrane</keyword>
<keyword evidence="1" id="KW-1133">Transmembrane helix</keyword>
<sequence length="268" mass="28747">MAGANSKRLGVWEKAFLRDEEWRKEELREVVFWLIAAFSLVLGLFYGVAGFHGLPCFVSFFIGVVALPSIYWTSFLGVDDADFGGKMEILGDSVGTGAAINHEEKHEEPITISLAKYHSGPSHPPLGRPGILAPKLSSALVITGTPTGGAQVVSHEYKENGESKVEESELSAEALATVFALVTDLRKLPSRDTPGGSDIYGANTSVEVRQGRKVLWGHSPGGGCGVSLDDEDEDEDVAAFSVNDEHRESFVNIVGEISKAAAGKKDEE</sequence>
<evidence type="ECO:0000256" key="1">
    <source>
        <dbReference type="SAM" id="Phobius"/>
    </source>
</evidence>
<protein>
    <submittedName>
        <fullName evidence="2">Uncharacterized protein</fullName>
    </submittedName>
</protein>
<dbReference type="AlphaFoldDB" id="A0A9W8M2C2"/>
<dbReference type="PANTHER" id="PTHR12906">
    <property type="entry name" value="PROTEIN C20ORF24 RAB5-INTERACTING PROTEIN"/>
    <property type="match status" value="1"/>
</dbReference>
<comment type="caution">
    <text evidence="2">The sequence shown here is derived from an EMBL/GenBank/DDBJ whole genome shotgun (WGS) entry which is preliminary data.</text>
</comment>
<evidence type="ECO:0000313" key="2">
    <source>
        <dbReference type="EMBL" id="KAJ2860010.1"/>
    </source>
</evidence>
<organism evidence="2 3">
    <name type="scientific">Coemansia aciculifera</name>
    <dbReference type="NCBI Taxonomy" id="417176"/>
    <lineage>
        <taxon>Eukaryota</taxon>
        <taxon>Fungi</taxon>
        <taxon>Fungi incertae sedis</taxon>
        <taxon>Zoopagomycota</taxon>
        <taxon>Kickxellomycotina</taxon>
        <taxon>Kickxellomycetes</taxon>
        <taxon>Kickxellales</taxon>
        <taxon>Kickxellaceae</taxon>
        <taxon>Coemansia</taxon>
    </lineage>
</organism>
<keyword evidence="3" id="KW-1185">Reference proteome</keyword>
<proteinExistence type="predicted"/>
<gene>
    <name evidence="2" type="ORF">GGH94_005772</name>
</gene>